<proteinExistence type="predicted"/>
<feature type="domain" description="DUF5681" evidence="2">
    <location>
        <begin position="55"/>
        <end position="132"/>
    </location>
</feature>
<evidence type="ECO:0000256" key="1">
    <source>
        <dbReference type="SAM" id="MobiDB-lite"/>
    </source>
</evidence>
<accession>A0A6M3IQV2</accession>
<evidence type="ECO:0000259" key="2">
    <source>
        <dbReference type="Pfam" id="PF18932"/>
    </source>
</evidence>
<reference evidence="3" key="1">
    <citation type="submission" date="2020-03" db="EMBL/GenBank/DDBJ databases">
        <title>The deep terrestrial virosphere.</title>
        <authorList>
            <person name="Holmfeldt K."/>
            <person name="Nilsson E."/>
            <person name="Simone D."/>
            <person name="Lopez-Fernandez M."/>
            <person name="Wu X."/>
            <person name="de Brujin I."/>
            <person name="Lundin D."/>
            <person name="Andersson A."/>
            <person name="Bertilsson S."/>
            <person name="Dopson M."/>
        </authorList>
    </citation>
    <scope>NUCLEOTIDE SEQUENCE</scope>
    <source>
        <strain evidence="3">MM415B01291</strain>
    </source>
</reference>
<dbReference type="InterPro" id="IPR043736">
    <property type="entry name" value="DUF5681"/>
</dbReference>
<gene>
    <name evidence="3" type="ORF">MM415B01291_0017</name>
</gene>
<dbReference type="EMBL" id="MT141370">
    <property type="protein sequence ID" value="QJA59467.1"/>
    <property type="molecule type" value="Genomic_DNA"/>
</dbReference>
<dbReference type="AlphaFoldDB" id="A0A6M3IQV2"/>
<organism evidence="3">
    <name type="scientific">viral metagenome</name>
    <dbReference type="NCBI Taxonomy" id="1070528"/>
    <lineage>
        <taxon>unclassified sequences</taxon>
        <taxon>metagenomes</taxon>
        <taxon>organismal metagenomes</taxon>
    </lineage>
</organism>
<name>A0A6M3IQV2_9ZZZZ</name>
<feature type="region of interest" description="Disordered" evidence="1">
    <location>
        <begin position="1"/>
        <end position="69"/>
    </location>
</feature>
<protein>
    <recommendedName>
        <fullName evidence="2">DUF5681 domain-containing protein</fullName>
    </recommendedName>
</protein>
<sequence length="199" mass="22279">MENGITIQPAPTTEPQESAATTTETEAQAPPKRTNKYKREHTSPFRNPIPKVFREKGFQKGKSGNPLGRSKRELNIFSYVKEILQEHTKDRENKSKTWARLVAEALVLAATMPEHKAYSTAITELLNRIDGKPVDVSATITLNMTPLLTAEAQDRLKVAQEVTRRILGDAPKEFLPQTISKTLETSSEYTQQSEKDSAD</sequence>
<dbReference type="Pfam" id="PF18932">
    <property type="entry name" value="DUF5681"/>
    <property type="match status" value="1"/>
</dbReference>
<evidence type="ECO:0000313" key="3">
    <source>
        <dbReference type="EMBL" id="QJA59467.1"/>
    </source>
</evidence>
<feature type="compositionally biased region" description="Low complexity" evidence="1">
    <location>
        <begin position="9"/>
        <end position="31"/>
    </location>
</feature>